<reference evidence="2 3" key="1">
    <citation type="submission" date="2019-02" db="EMBL/GenBank/DDBJ databases">
        <title>Deep-cultivation of Planctomycetes and their phenomic and genomic characterization uncovers novel biology.</title>
        <authorList>
            <person name="Wiegand S."/>
            <person name="Jogler M."/>
            <person name="Boedeker C."/>
            <person name="Pinto D."/>
            <person name="Vollmers J."/>
            <person name="Rivas-Marin E."/>
            <person name="Kohn T."/>
            <person name="Peeters S.H."/>
            <person name="Heuer A."/>
            <person name="Rast P."/>
            <person name="Oberbeckmann S."/>
            <person name="Bunk B."/>
            <person name="Jeske O."/>
            <person name="Meyerdierks A."/>
            <person name="Storesund J.E."/>
            <person name="Kallscheuer N."/>
            <person name="Luecker S."/>
            <person name="Lage O.M."/>
            <person name="Pohl T."/>
            <person name="Merkel B.J."/>
            <person name="Hornburger P."/>
            <person name="Mueller R.-W."/>
            <person name="Bruemmer F."/>
            <person name="Labrenz M."/>
            <person name="Spormann A.M."/>
            <person name="Op den Camp H."/>
            <person name="Overmann J."/>
            <person name="Amann R."/>
            <person name="Jetten M.S.M."/>
            <person name="Mascher T."/>
            <person name="Medema M.H."/>
            <person name="Devos D.P."/>
            <person name="Kaster A.-K."/>
            <person name="Ovreas L."/>
            <person name="Rohde M."/>
            <person name="Galperin M.Y."/>
            <person name="Jogler C."/>
        </authorList>
    </citation>
    <scope>NUCLEOTIDE SEQUENCE [LARGE SCALE GENOMIC DNA]</scope>
    <source>
        <strain evidence="2 3">ElP</strain>
    </source>
</reference>
<dbReference type="KEGG" id="tpla:ElP_13960"/>
<dbReference type="InterPro" id="IPR005939">
    <property type="entry name" value="BLH_phosphatase-like"/>
</dbReference>
<dbReference type="Gene3D" id="3.90.190.10">
    <property type="entry name" value="Protein tyrosine phosphatase superfamily"/>
    <property type="match status" value="1"/>
</dbReference>
<dbReference type="SUPFAM" id="SSF52799">
    <property type="entry name" value="(Phosphotyrosine protein) phosphatases II"/>
    <property type="match status" value="1"/>
</dbReference>
<evidence type="ECO:0000313" key="3">
    <source>
        <dbReference type="Proteomes" id="UP000317835"/>
    </source>
</evidence>
<dbReference type="RefSeq" id="WP_145267885.1">
    <property type="nucleotide sequence ID" value="NZ_CP036426.1"/>
</dbReference>
<dbReference type="EMBL" id="CP036426">
    <property type="protein sequence ID" value="QDV33523.1"/>
    <property type="molecule type" value="Genomic_DNA"/>
</dbReference>
<gene>
    <name evidence="2" type="primary">blh</name>
    <name evidence="2" type="ORF">ElP_13960</name>
</gene>
<dbReference type="Pfam" id="PF04273">
    <property type="entry name" value="BLH_phosphatase"/>
    <property type="match status" value="1"/>
</dbReference>
<sequence length="145" mass="15424">MNRKTVRPNLEIADQPTSEEILGLKAEGFTAVVNLRRPGEPDQPMDPAAEAEVARQAGLDYLSVPVGGEPLGAPQISSVCDLIDRHPDGKVLIHCKQGGRAAGLALLHLARVEGWPAGEVVERGRALGLELPPPVRALIEHALGR</sequence>
<evidence type="ECO:0000313" key="2">
    <source>
        <dbReference type="EMBL" id="QDV33523.1"/>
    </source>
</evidence>
<proteinExistence type="predicted"/>
<feature type="domain" description="Beta-lactamase hydrolase-like protein phosphatase-like" evidence="1">
    <location>
        <begin position="4"/>
        <end position="103"/>
    </location>
</feature>
<keyword evidence="2" id="KW-0378">Hydrolase</keyword>
<organism evidence="2 3">
    <name type="scientific">Tautonia plasticadhaerens</name>
    <dbReference type="NCBI Taxonomy" id="2527974"/>
    <lineage>
        <taxon>Bacteria</taxon>
        <taxon>Pseudomonadati</taxon>
        <taxon>Planctomycetota</taxon>
        <taxon>Planctomycetia</taxon>
        <taxon>Isosphaerales</taxon>
        <taxon>Isosphaeraceae</taxon>
        <taxon>Tautonia</taxon>
    </lineage>
</organism>
<protein>
    <submittedName>
        <fullName evidence="2">Beta-lactamase hydrolase-like protein</fullName>
        <ecNumber evidence="2">3.-.-.-</ecNumber>
    </submittedName>
</protein>
<name>A0A518GY78_9BACT</name>
<dbReference type="OrthoDB" id="270335at2"/>
<dbReference type="AlphaFoldDB" id="A0A518GY78"/>
<dbReference type="GO" id="GO:0016787">
    <property type="term" value="F:hydrolase activity"/>
    <property type="evidence" value="ECO:0007669"/>
    <property type="project" value="UniProtKB-KW"/>
</dbReference>
<evidence type="ECO:0000259" key="1">
    <source>
        <dbReference type="Pfam" id="PF04273"/>
    </source>
</evidence>
<accession>A0A518GY78</accession>
<keyword evidence="3" id="KW-1185">Reference proteome</keyword>
<dbReference type="EC" id="3.-.-.-" evidence="2"/>
<dbReference type="Proteomes" id="UP000317835">
    <property type="component" value="Chromosome"/>
</dbReference>
<dbReference type="InterPro" id="IPR029021">
    <property type="entry name" value="Prot-tyrosine_phosphatase-like"/>
</dbReference>